<evidence type="ECO:0000256" key="2">
    <source>
        <dbReference type="ARBA" id="ARBA00022723"/>
    </source>
</evidence>
<evidence type="ECO:0000256" key="3">
    <source>
        <dbReference type="ARBA" id="ARBA00023015"/>
    </source>
</evidence>
<dbReference type="CDD" id="cd00067">
    <property type="entry name" value="GAL4"/>
    <property type="match status" value="1"/>
</dbReference>
<evidence type="ECO:0000259" key="7">
    <source>
        <dbReference type="PROSITE" id="PS50048"/>
    </source>
</evidence>
<reference evidence="8 9" key="1">
    <citation type="submission" date="2016-03" db="EMBL/GenBank/DDBJ databases">
        <title>Whole genome sequencing of Grifola frondosa 9006-11.</title>
        <authorList>
            <person name="Min B."/>
            <person name="Park H."/>
            <person name="Kim J.-G."/>
            <person name="Cho H."/>
            <person name="Oh Y.-L."/>
            <person name="Kong W.-S."/>
            <person name="Choi I.-G."/>
        </authorList>
    </citation>
    <scope>NUCLEOTIDE SEQUENCE [LARGE SCALE GENOMIC DNA]</scope>
    <source>
        <strain evidence="8 9">9006-11</strain>
    </source>
</reference>
<dbReference type="GO" id="GO:0006351">
    <property type="term" value="P:DNA-templated transcription"/>
    <property type="evidence" value="ECO:0007669"/>
    <property type="project" value="InterPro"/>
</dbReference>
<dbReference type="SMART" id="SM00906">
    <property type="entry name" value="Fungal_trans"/>
    <property type="match status" value="1"/>
</dbReference>
<dbReference type="AlphaFoldDB" id="A0A1C7LTS9"/>
<name>A0A1C7LTS9_GRIFR</name>
<dbReference type="SMART" id="SM00066">
    <property type="entry name" value="GAL4"/>
    <property type="match status" value="1"/>
</dbReference>
<evidence type="ECO:0000256" key="6">
    <source>
        <dbReference type="SAM" id="MobiDB-lite"/>
    </source>
</evidence>
<dbReference type="OrthoDB" id="2309723at2759"/>
<dbReference type="GO" id="GO:0003677">
    <property type="term" value="F:DNA binding"/>
    <property type="evidence" value="ECO:0007669"/>
    <property type="project" value="InterPro"/>
</dbReference>
<dbReference type="InterPro" id="IPR001138">
    <property type="entry name" value="Zn2Cys6_DnaBD"/>
</dbReference>
<evidence type="ECO:0000313" key="8">
    <source>
        <dbReference type="EMBL" id="OBZ66214.1"/>
    </source>
</evidence>
<comment type="caution">
    <text evidence="8">The sequence shown here is derived from an EMBL/GenBank/DDBJ whole genome shotgun (WGS) entry which is preliminary data.</text>
</comment>
<feature type="domain" description="Zn(2)-C6 fungal-type" evidence="7">
    <location>
        <begin position="26"/>
        <end position="58"/>
    </location>
</feature>
<dbReference type="STRING" id="5627.A0A1C7LTS9"/>
<comment type="subcellular location">
    <subcellularLocation>
        <location evidence="1">Nucleus</location>
    </subcellularLocation>
</comment>
<keyword evidence="2" id="KW-0479">Metal-binding</keyword>
<dbReference type="PROSITE" id="PS50048">
    <property type="entry name" value="ZN2_CY6_FUNGAL_2"/>
    <property type="match status" value="1"/>
</dbReference>
<dbReference type="Pfam" id="PF04082">
    <property type="entry name" value="Fungal_trans"/>
    <property type="match status" value="1"/>
</dbReference>
<dbReference type="InterPro" id="IPR036864">
    <property type="entry name" value="Zn2-C6_fun-type_DNA-bd_sf"/>
</dbReference>
<accession>A0A1C7LTS9</accession>
<dbReference type="GO" id="GO:0005634">
    <property type="term" value="C:nucleus"/>
    <property type="evidence" value="ECO:0007669"/>
    <property type="project" value="UniProtKB-SubCell"/>
</dbReference>
<gene>
    <name evidence="8" type="primary">RSC30</name>
    <name evidence="8" type="ORF">A0H81_13746</name>
</gene>
<keyword evidence="3" id="KW-0805">Transcription regulation</keyword>
<proteinExistence type="predicted"/>
<evidence type="ECO:0000256" key="1">
    <source>
        <dbReference type="ARBA" id="ARBA00004123"/>
    </source>
</evidence>
<organism evidence="8 9">
    <name type="scientific">Grifola frondosa</name>
    <name type="common">Maitake</name>
    <name type="synonym">Polyporus frondosus</name>
    <dbReference type="NCBI Taxonomy" id="5627"/>
    <lineage>
        <taxon>Eukaryota</taxon>
        <taxon>Fungi</taxon>
        <taxon>Dikarya</taxon>
        <taxon>Basidiomycota</taxon>
        <taxon>Agaricomycotina</taxon>
        <taxon>Agaricomycetes</taxon>
        <taxon>Polyporales</taxon>
        <taxon>Grifolaceae</taxon>
        <taxon>Grifola</taxon>
    </lineage>
</organism>
<dbReference type="InterPro" id="IPR050815">
    <property type="entry name" value="TF_fung"/>
</dbReference>
<dbReference type="Proteomes" id="UP000092993">
    <property type="component" value="Unassembled WGS sequence"/>
</dbReference>
<keyword evidence="4" id="KW-0804">Transcription</keyword>
<dbReference type="PANTHER" id="PTHR47338:SF29">
    <property type="entry name" value="ZN(2)-C6 FUNGAL-TYPE DOMAIN-CONTAINING PROTEIN"/>
    <property type="match status" value="1"/>
</dbReference>
<dbReference type="CDD" id="cd12148">
    <property type="entry name" value="fungal_TF_MHR"/>
    <property type="match status" value="1"/>
</dbReference>
<dbReference type="Gene3D" id="4.10.240.10">
    <property type="entry name" value="Zn(2)-C6 fungal-type DNA-binding domain"/>
    <property type="match status" value="1"/>
</dbReference>
<keyword evidence="9" id="KW-1185">Reference proteome</keyword>
<dbReference type="PROSITE" id="PS00463">
    <property type="entry name" value="ZN2_CY6_FUNGAL_1"/>
    <property type="match status" value="1"/>
</dbReference>
<sequence length="594" mass="64583">MSEQETDAPSSMAGPSISRRAPRGAACLNCRRRKMRCDGARPICGQCTRTNRESDCEYTDGPGPSPTQILEDRIARLETKIHELEHPELVRPSVVLHNPVDTPDQPFSPTGSIASSSVSMFSGDASPVISPASIVRTSSGSPVHALPSDPVSEPSIELLDPSYLTGVPSVSFLHIPRFLQAIQQPDPDVRKAQVSPALLNAVYLWGIHLSGNNSLIHHEPAYLARVTTTLSSTLGHEPPYSMINTIQAEVLLAMYFFSISRFLEGRYHCSAAVALALSCGLNKIRSLTEPSSRNFAHLQQANLPPPHDSIEEGERVRAFWVVFLLDKSWTVALGSPSHMNGDIGAQIDTPWPLEMSQYEEGGMLLDLRSSRTVHTFLHGPAAHPVGDGISHLALHAKASALFERATCLASQWTPTMPDTTNFYGNFMALDSVIDQFTASLLPLEFVVDDDIARTSLVTYTFARAATIQLHSNFKEPNRIGESKDVAAAKAAVAALDTLNVSEWSFVDPILAILWTAVCRVLIGEILRLHSMETDSSSGADIAAAGSDLPRTQEVDMLRTMLQKVFAAMNTFRNASPVMGDQVAVVQREMEVAGL</sequence>
<evidence type="ECO:0000256" key="4">
    <source>
        <dbReference type="ARBA" id="ARBA00023163"/>
    </source>
</evidence>
<evidence type="ECO:0000313" key="9">
    <source>
        <dbReference type="Proteomes" id="UP000092993"/>
    </source>
</evidence>
<dbReference type="PANTHER" id="PTHR47338">
    <property type="entry name" value="ZN(II)2CYS6 TRANSCRIPTION FACTOR (EUROFUNG)-RELATED"/>
    <property type="match status" value="1"/>
</dbReference>
<dbReference type="SUPFAM" id="SSF57701">
    <property type="entry name" value="Zn2/Cys6 DNA-binding domain"/>
    <property type="match status" value="1"/>
</dbReference>
<keyword evidence="5" id="KW-0539">Nucleus</keyword>
<evidence type="ECO:0000256" key="5">
    <source>
        <dbReference type="ARBA" id="ARBA00023242"/>
    </source>
</evidence>
<protein>
    <submittedName>
        <fullName evidence="8">Chromatin structure-remodeling complex protein RSC30</fullName>
    </submittedName>
</protein>
<dbReference type="OMA" id="WPLEMAQ"/>
<dbReference type="InterPro" id="IPR007219">
    <property type="entry name" value="XnlR_reg_dom"/>
</dbReference>
<dbReference type="EMBL" id="LUGG01000032">
    <property type="protein sequence ID" value="OBZ66214.1"/>
    <property type="molecule type" value="Genomic_DNA"/>
</dbReference>
<feature type="region of interest" description="Disordered" evidence="6">
    <location>
        <begin position="1"/>
        <end position="21"/>
    </location>
</feature>
<dbReference type="GO" id="GO:0000981">
    <property type="term" value="F:DNA-binding transcription factor activity, RNA polymerase II-specific"/>
    <property type="evidence" value="ECO:0007669"/>
    <property type="project" value="InterPro"/>
</dbReference>
<dbReference type="Pfam" id="PF00172">
    <property type="entry name" value="Zn_clus"/>
    <property type="match status" value="1"/>
</dbReference>
<dbReference type="GO" id="GO:0008270">
    <property type="term" value="F:zinc ion binding"/>
    <property type="evidence" value="ECO:0007669"/>
    <property type="project" value="InterPro"/>
</dbReference>